<dbReference type="GO" id="GO:0009423">
    <property type="term" value="P:chorismate biosynthetic process"/>
    <property type="evidence" value="ECO:0007669"/>
    <property type="project" value="TreeGrafter"/>
</dbReference>
<dbReference type="GO" id="GO:0019632">
    <property type="term" value="P:shikimate metabolic process"/>
    <property type="evidence" value="ECO:0007669"/>
    <property type="project" value="TreeGrafter"/>
</dbReference>
<dbReference type="InterPro" id="IPR046346">
    <property type="entry name" value="Aminoacid_DH-like_N_sf"/>
</dbReference>
<reference evidence="5 6" key="1">
    <citation type="submission" date="2016-10" db="EMBL/GenBank/DDBJ databases">
        <authorList>
            <person name="de Groot N.N."/>
        </authorList>
    </citation>
    <scope>NUCLEOTIDE SEQUENCE [LARGE SCALE GENOMIC DNA]</scope>
    <source>
        <strain evidence="5 6">DSM 8512</strain>
    </source>
</reference>
<protein>
    <submittedName>
        <fullName evidence="5">Shikimate dehydrogenase</fullName>
    </submittedName>
</protein>
<evidence type="ECO:0000256" key="3">
    <source>
        <dbReference type="ARBA" id="ARBA00023141"/>
    </source>
</evidence>
<name>A0A1H8MSD9_9RHOB</name>
<dbReference type="PANTHER" id="PTHR21089:SF1">
    <property type="entry name" value="BIFUNCTIONAL 3-DEHYDROQUINATE DEHYDRATASE_SHIKIMATE DEHYDROGENASE, CHLOROPLASTIC"/>
    <property type="match status" value="1"/>
</dbReference>
<proteinExistence type="predicted"/>
<dbReference type="Gene3D" id="3.40.50.10860">
    <property type="entry name" value="Leucine Dehydrogenase, chain A, domain 1"/>
    <property type="match status" value="1"/>
</dbReference>
<gene>
    <name evidence="5" type="ORF">SAMN04489859_104422</name>
</gene>
<dbReference type="Pfam" id="PF08501">
    <property type="entry name" value="Shikimate_dh_N"/>
    <property type="match status" value="1"/>
</dbReference>
<keyword evidence="3" id="KW-0057">Aromatic amino acid biosynthesis</keyword>
<dbReference type="GO" id="GO:0004764">
    <property type="term" value="F:shikimate 3-dehydrogenase (NADP+) activity"/>
    <property type="evidence" value="ECO:0007669"/>
    <property type="project" value="InterPro"/>
</dbReference>
<comment type="pathway">
    <text evidence="1">Metabolic intermediate biosynthesis; chorismate biosynthesis; chorismate from D-erythrose 4-phosphate and phosphoenolpyruvate: step 4/7.</text>
</comment>
<accession>A0A1H8MSD9</accession>
<keyword evidence="2" id="KW-0560">Oxidoreductase</keyword>
<keyword evidence="6" id="KW-1185">Reference proteome</keyword>
<dbReference type="InterPro" id="IPR022893">
    <property type="entry name" value="Shikimate_DH_fam"/>
</dbReference>
<dbReference type="GO" id="GO:0005829">
    <property type="term" value="C:cytosol"/>
    <property type="evidence" value="ECO:0007669"/>
    <property type="project" value="TreeGrafter"/>
</dbReference>
<dbReference type="InterPro" id="IPR036291">
    <property type="entry name" value="NAD(P)-bd_dom_sf"/>
</dbReference>
<dbReference type="Proteomes" id="UP000199054">
    <property type="component" value="Unassembled WGS sequence"/>
</dbReference>
<dbReference type="InterPro" id="IPR013708">
    <property type="entry name" value="Shikimate_DH-bd_N"/>
</dbReference>
<dbReference type="SUPFAM" id="SSF53223">
    <property type="entry name" value="Aminoacid dehydrogenase-like, N-terminal domain"/>
    <property type="match status" value="1"/>
</dbReference>
<dbReference type="Gene3D" id="3.40.50.720">
    <property type="entry name" value="NAD(P)-binding Rossmann-like Domain"/>
    <property type="match status" value="1"/>
</dbReference>
<organism evidence="5 6">
    <name type="scientific">Paracoccus alcaliphilus</name>
    <dbReference type="NCBI Taxonomy" id="34002"/>
    <lineage>
        <taxon>Bacteria</taxon>
        <taxon>Pseudomonadati</taxon>
        <taxon>Pseudomonadota</taxon>
        <taxon>Alphaproteobacteria</taxon>
        <taxon>Rhodobacterales</taxon>
        <taxon>Paracoccaceae</taxon>
        <taxon>Paracoccus</taxon>
    </lineage>
</organism>
<evidence type="ECO:0000313" key="5">
    <source>
        <dbReference type="EMBL" id="SEO20170.1"/>
    </source>
</evidence>
<dbReference type="GO" id="GO:0009073">
    <property type="term" value="P:aromatic amino acid family biosynthetic process"/>
    <property type="evidence" value="ECO:0007669"/>
    <property type="project" value="UniProtKB-KW"/>
</dbReference>
<dbReference type="AlphaFoldDB" id="A0A1H8MSD9"/>
<evidence type="ECO:0000256" key="2">
    <source>
        <dbReference type="ARBA" id="ARBA00023002"/>
    </source>
</evidence>
<sequence length="263" mass="26797">MKIDGKTALYLVAGDPIAQVKSPGLYTEWCVAHGVNAVFVPFHIDAAEGAPVLDALRHVPNLAGLIVTIPFKPLAADHCQMLSPRARAAGAVNVVRPIGGGQWAGDALDGIGCVAALRARGIAVSGATVQLVGAGGAGASVAAALAEAGAARLSVDDLDPGRAADLAGRLRREFPGVETGIGRIDPQEVTIFVNASPAGMAEGDPLPIDPGDLGPGKLLVEMIMQPARTRLLAAAEAAGCVVVPGREVLDGQVTETLRFFDLN</sequence>
<dbReference type="STRING" id="34002.SAMN04489859_104422"/>
<evidence type="ECO:0000259" key="4">
    <source>
        <dbReference type="Pfam" id="PF08501"/>
    </source>
</evidence>
<dbReference type="RefSeq" id="WP_170851941.1">
    <property type="nucleotide sequence ID" value="NZ_CP067124.1"/>
</dbReference>
<dbReference type="GO" id="GO:0050661">
    <property type="term" value="F:NADP binding"/>
    <property type="evidence" value="ECO:0007669"/>
    <property type="project" value="TreeGrafter"/>
</dbReference>
<dbReference type="EMBL" id="FODE01000044">
    <property type="protein sequence ID" value="SEO20170.1"/>
    <property type="molecule type" value="Genomic_DNA"/>
</dbReference>
<feature type="domain" description="Shikimate dehydrogenase substrate binding N-terminal" evidence="4">
    <location>
        <begin position="12"/>
        <end position="95"/>
    </location>
</feature>
<dbReference type="SUPFAM" id="SSF51735">
    <property type="entry name" value="NAD(P)-binding Rossmann-fold domains"/>
    <property type="match status" value="1"/>
</dbReference>
<dbReference type="PANTHER" id="PTHR21089">
    <property type="entry name" value="SHIKIMATE DEHYDROGENASE"/>
    <property type="match status" value="1"/>
</dbReference>
<evidence type="ECO:0000313" key="6">
    <source>
        <dbReference type="Proteomes" id="UP000199054"/>
    </source>
</evidence>
<evidence type="ECO:0000256" key="1">
    <source>
        <dbReference type="ARBA" id="ARBA00004871"/>
    </source>
</evidence>
<keyword evidence="3" id="KW-0028">Amino-acid biosynthesis</keyword>